<keyword evidence="1" id="KW-0812">Transmembrane</keyword>
<keyword evidence="1" id="KW-0472">Membrane</keyword>
<comment type="caution">
    <text evidence="2">The sequence shown here is derived from an EMBL/GenBank/DDBJ whole genome shotgun (WGS) entry which is preliminary data.</text>
</comment>
<protein>
    <submittedName>
        <fullName evidence="2">Uncharacterized protein</fullName>
    </submittedName>
</protein>
<organism evidence="2 3">
    <name type="scientific">Candidatus Falkowbacteria bacterium CG10_big_fil_rev_8_21_14_0_10_39_11</name>
    <dbReference type="NCBI Taxonomy" id="1974565"/>
    <lineage>
        <taxon>Bacteria</taxon>
        <taxon>Candidatus Falkowiibacteriota</taxon>
    </lineage>
</organism>
<dbReference type="EMBL" id="PFAP01000002">
    <property type="protein sequence ID" value="PIR94584.1"/>
    <property type="molecule type" value="Genomic_DNA"/>
</dbReference>
<evidence type="ECO:0000256" key="1">
    <source>
        <dbReference type="SAM" id="Phobius"/>
    </source>
</evidence>
<sequence length="70" mass="7969">MEWLISLAQIGFLVLYIASSVYTLYAIKAYPEVFSNNTDEDKYKLVLTGFLSVGFVIFACYSNRNKLKST</sequence>
<accession>A0A2H0V656</accession>
<evidence type="ECO:0000313" key="2">
    <source>
        <dbReference type="EMBL" id="PIR94584.1"/>
    </source>
</evidence>
<feature type="transmembrane region" description="Helical" evidence="1">
    <location>
        <begin position="43"/>
        <end position="61"/>
    </location>
</feature>
<proteinExistence type="predicted"/>
<evidence type="ECO:0000313" key="3">
    <source>
        <dbReference type="Proteomes" id="UP000229901"/>
    </source>
</evidence>
<dbReference type="AlphaFoldDB" id="A0A2H0V656"/>
<dbReference type="Proteomes" id="UP000229901">
    <property type="component" value="Unassembled WGS sequence"/>
</dbReference>
<reference evidence="3" key="1">
    <citation type="submission" date="2017-09" db="EMBL/GenBank/DDBJ databases">
        <title>Depth-based differentiation of microbial function through sediment-hosted aquifers and enrichment of novel symbionts in the deep terrestrial subsurface.</title>
        <authorList>
            <person name="Probst A.J."/>
            <person name="Ladd B."/>
            <person name="Jarett J.K."/>
            <person name="Geller-Mcgrath D.E."/>
            <person name="Sieber C.M.K."/>
            <person name="Emerson J.B."/>
            <person name="Anantharaman K."/>
            <person name="Thomas B.C."/>
            <person name="Malmstrom R."/>
            <person name="Stieglmeier M."/>
            <person name="Klingl A."/>
            <person name="Woyke T."/>
            <person name="Ryan C.M."/>
            <person name="Banfield J.F."/>
        </authorList>
    </citation>
    <scope>NUCLEOTIDE SEQUENCE [LARGE SCALE GENOMIC DNA]</scope>
</reference>
<gene>
    <name evidence="2" type="ORF">COT97_00330</name>
</gene>
<keyword evidence="1" id="KW-1133">Transmembrane helix</keyword>
<name>A0A2H0V656_9BACT</name>